<reference evidence="5 7" key="1">
    <citation type="journal article" date="2017" name="Nature">
        <title>The sunflower genome provides insights into oil metabolism, flowering and Asterid evolution.</title>
        <authorList>
            <person name="Badouin H."/>
            <person name="Gouzy J."/>
            <person name="Grassa C.J."/>
            <person name="Murat F."/>
            <person name="Staton S.E."/>
            <person name="Cottret L."/>
            <person name="Lelandais-Briere C."/>
            <person name="Owens G.L."/>
            <person name="Carrere S."/>
            <person name="Mayjonade B."/>
            <person name="Legrand L."/>
            <person name="Gill N."/>
            <person name="Kane N.C."/>
            <person name="Bowers J.E."/>
            <person name="Hubner S."/>
            <person name="Bellec A."/>
            <person name="Berard A."/>
            <person name="Berges H."/>
            <person name="Blanchet N."/>
            <person name="Boniface M.C."/>
            <person name="Brunel D."/>
            <person name="Catrice O."/>
            <person name="Chaidir N."/>
            <person name="Claudel C."/>
            <person name="Donnadieu C."/>
            <person name="Faraut T."/>
            <person name="Fievet G."/>
            <person name="Helmstetter N."/>
            <person name="King M."/>
            <person name="Knapp S.J."/>
            <person name="Lai Z."/>
            <person name="Le Paslier M.C."/>
            <person name="Lippi Y."/>
            <person name="Lorenzon L."/>
            <person name="Mandel J.R."/>
            <person name="Marage G."/>
            <person name="Marchand G."/>
            <person name="Marquand E."/>
            <person name="Bret-Mestries E."/>
            <person name="Morien E."/>
            <person name="Nambeesan S."/>
            <person name="Nguyen T."/>
            <person name="Pegot-Espagnet P."/>
            <person name="Pouilly N."/>
            <person name="Raftis F."/>
            <person name="Sallet E."/>
            <person name="Schiex T."/>
            <person name="Thomas J."/>
            <person name="Vandecasteele C."/>
            <person name="Vares D."/>
            <person name="Vear F."/>
            <person name="Vautrin S."/>
            <person name="Crespi M."/>
            <person name="Mangin B."/>
            <person name="Burke J.M."/>
            <person name="Salse J."/>
            <person name="Munos S."/>
            <person name="Vincourt P."/>
            <person name="Rieseberg L.H."/>
            <person name="Langlade N.B."/>
        </authorList>
    </citation>
    <scope>NUCLEOTIDE SEQUENCE [LARGE SCALE GENOMIC DNA]</scope>
    <source>
        <strain evidence="7">cv. SF193</strain>
        <tissue evidence="5">Leaves</tissue>
    </source>
</reference>
<dbReference type="InterPro" id="IPR002219">
    <property type="entry name" value="PKC_DAG/PE"/>
</dbReference>
<evidence type="ECO:0000313" key="6">
    <source>
        <dbReference type="EMBL" id="OTG27079.1"/>
    </source>
</evidence>
<accession>A0A251UVM4</accession>
<protein>
    <submittedName>
        <fullName evidence="5">Kinase C-like, phorbol ester/diacylglycerol-binding protein</fullName>
    </submittedName>
</protein>
<dbReference type="EMBL" id="CM007893">
    <property type="protein sequence ID" value="OTG27079.1"/>
    <property type="molecule type" value="Genomic_DNA"/>
</dbReference>
<dbReference type="Proteomes" id="UP000215914">
    <property type="component" value="Chromosome 4"/>
</dbReference>
<keyword evidence="5" id="KW-0418">Kinase</keyword>
<dbReference type="InParanoid" id="A0A251UVM4"/>
<evidence type="ECO:0000256" key="2">
    <source>
        <dbReference type="ARBA" id="ARBA00022737"/>
    </source>
</evidence>
<dbReference type="GO" id="GO:0046872">
    <property type="term" value="F:metal ion binding"/>
    <property type="evidence" value="ECO:0007669"/>
    <property type="project" value="UniProtKB-KW"/>
</dbReference>
<name>A0A251UVM4_HELAN</name>
<reference evidence="6" key="2">
    <citation type="submission" date="2017-02" db="EMBL/GenBank/DDBJ databases">
        <title>Sunflower complete genome.</title>
        <authorList>
            <person name="Langlade N."/>
            <person name="Munos S."/>
        </authorList>
    </citation>
    <scope>NUCLEOTIDE SEQUENCE [LARGE SCALE GENOMIC DNA]</scope>
    <source>
        <tissue evidence="6">Leaves</tissue>
    </source>
</reference>
<keyword evidence="5" id="KW-0808">Transferase</keyword>
<dbReference type="SUPFAM" id="SSF57889">
    <property type="entry name" value="Cysteine-rich domain"/>
    <property type="match status" value="2"/>
</dbReference>
<evidence type="ECO:0000256" key="3">
    <source>
        <dbReference type="ARBA" id="ARBA00022833"/>
    </source>
</evidence>
<organism evidence="6 7">
    <name type="scientific">Helianthus annuus</name>
    <name type="common">Common sunflower</name>
    <dbReference type="NCBI Taxonomy" id="4232"/>
    <lineage>
        <taxon>Eukaryota</taxon>
        <taxon>Viridiplantae</taxon>
        <taxon>Streptophyta</taxon>
        <taxon>Embryophyta</taxon>
        <taxon>Tracheophyta</taxon>
        <taxon>Spermatophyta</taxon>
        <taxon>Magnoliopsida</taxon>
        <taxon>eudicotyledons</taxon>
        <taxon>Gunneridae</taxon>
        <taxon>Pentapetalae</taxon>
        <taxon>asterids</taxon>
        <taxon>campanulids</taxon>
        <taxon>Asterales</taxon>
        <taxon>Asteraceae</taxon>
        <taxon>Asteroideae</taxon>
        <taxon>Heliantheae alliance</taxon>
        <taxon>Heliantheae</taxon>
        <taxon>Helianthus</taxon>
    </lineage>
</organism>
<keyword evidence="1" id="KW-0479">Metal-binding</keyword>
<sequence>MDYCTLGFHCPTCDFNIHVECALLLPKVIENKCDKHPLSLRYEPAQDHISEYFCEICEDEFDPWEWFYHCTTCAQSMHAACMPLILQVQCEQATYKENRKCVYEFLNVKFGGTLEVKGHSHRLAFAQGRKSDGECSECGYKLQYKMIFKCLECEFAVDYRCASRLVG</sequence>
<dbReference type="EMBL" id="MNCJ02000319">
    <property type="protein sequence ID" value="KAF5808061.1"/>
    <property type="molecule type" value="Genomic_DNA"/>
</dbReference>
<dbReference type="InterPro" id="IPR046349">
    <property type="entry name" value="C1-like_sf"/>
</dbReference>
<evidence type="ECO:0000256" key="1">
    <source>
        <dbReference type="ARBA" id="ARBA00022723"/>
    </source>
</evidence>
<dbReference type="InterPro" id="IPR053192">
    <property type="entry name" value="Vacuole_Formation_Reg"/>
</dbReference>
<dbReference type="AlphaFoldDB" id="A0A251UVM4"/>
<dbReference type="GO" id="GO:0016301">
    <property type="term" value="F:kinase activity"/>
    <property type="evidence" value="ECO:0007669"/>
    <property type="project" value="UniProtKB-KW"/>
</dbReference>
<keyword evidence="3" id="KW-0862">Zinc</keyword>
<dbReference type="OMA" id="FQYFRSA"/>
<dbReference type="InterPro" id="IPR004146">
    <property type="entry name" value="DC1"/>
</dbReference>
<evidence type="ECO:0000313" key="5">
    <source>
        <dbReference type="EMBL" id="KAF5808061.1"/>
    </source>
</evidence>
<keyword evidence="2" id="KW-0677">Repeat</keyword>
<keyword evidence="7" id="KW-1185">Reference proteome</keyword>
<evidence type="ECO:0000313" key="7">
    <source>
        <dbReference type="Proteomes" id="UP000215914"/>
    </source>
</evidence>
<gene>
    <name evidence="6" type="ORF">HannXRQ_Chr04g0096161</name>
    <name evidence="5" type="ORF">HanXRQr2_Chr04g0141141</name>
</gene>
<dbReference type="Gramene" id="mRNA:HanXRQr2_Chr04g0141141">
    <property type="protein sequence ID" value="CDS:HanXRQr2_Chr04g0141141.1"/>
    <property type="gene ID" value="HanXRQr2_Chr04g0141141"/>
</dbReference>
<dbReference type="PANTHER" id="PTHR32410">
    <property type="entry name" value="CYSTEINE/HISTIDINE-RICH C1 DOMAIN FAMILY PROTEIN"/>
    <property type="match status" value="1"/>
</dbReference>
<proteinExistence type="predicted"/>
<dbReference type="PROSITE" id="PS50081">
    <property type="entry name" value="ZF_DAG_PE_2"/>
    <property type="match status" value="1"/>
</dbReference>
<dbReference type="PANTHER" id="PTHR32410:SF216">
    <property type="entry name" value="PHORBOL-ESTER_DAG-TYPE DOMAIN-CONTAINING PROTEIN"/>
    <property type="match status" value="1"/>
</dbReference>
<feature type="domain" description="Phorbol-ester/DAG-type" evidence="4">
    <location>
        <begin position="120"/>
        <end position="167"/>
    </location>
</feature>
<evidence type="ECO:0000259" key="4">
    <source>
        <dbReference type="PROSITE" id="PS50081"/>
    </source>
</evidence>
<dbReference type="Pfam" id="PF03107">
    <property type="entry name" value="C1_2"/>
    <property type="match status" value="2"/>
</dbReference>
<reference evidence="5" key="3">
    <citation type="submission" date="2020-06" db="EMBL/GenBank/DDBJ databases">
        <title>Helianthus annuus Genome sequencing and assembly Release 2.</title>
        <authorList>
            <person name="Gouzy J."/>
            <person name="Langlade N."/>
            <person name="Munos S."/>
        </authorList>
    </citation>
    <scope>NUCLEOTIDE SEQUENCE</scope>
    <source>
        <tissue evidence="5">Leaves</tissue>
    </source>
</reference>